<dbReference type="InterPro" id="IPR002912">
    <property type="entry name" value="ACT_dom"/>
</dbReference>
<dbReference type="NCBIfam" id="NF005155">
    <property type="entry name" value="PRK06635.1-4"/>
    <property type="match status" value="1"/>
</dbReference>
<name>A0AA42BV40_9MICO</name>
<keyword evidence="9 17" id="KW-0808">Transferase</keyword>
<dbReference type="Proteomes" id="UP001165587">
    <property type="component" value="Unassembled WGS sequence"/>
</dbReference>
<evidence type="ECO:0000313" key="21">
    <source>
        <dbReference type="Proteomes" id="UP001165587"/>
    </source>
</evidence>
<dbReference type="PROSITE" id="PS00324">
    <property type="entry name" value="ASPARTOKINASE"/>
    <property type="match status" value="1"/>
</dbReference>
<evidence type="ECO:0000256" key="14">
    <source>
        <dbReference type="ARBA" id="ARBA00023154"/>
    </source>
</evidence>
<evidence type="ECO:0000256" key="7">
    <source>
        <dbReference type="ARBA" id="ARBA00016273"/>
    </source>
</evidence>
<evidence type="ECO:0000256" key="17">
    <source>
        <dbReference type="RuleBase" id="RU003448"/>
    </source>
</evidence>
<dbReference type="InterPro" id="IPR036393">
    <property type="entry name" value="AceGlu_kinase-like_sf"/>
</dbReference>
<feature type="binding site" evidence="16">
    <location>
        <position position="185"/>
    </location>
    <ligand>
        <name>ATP</name>
        <dbReference type="ChEBI" id="CHEBI:30616"/>
    </ligand>
</feature>
<dbReference type="PANTHER" id="PTHR21499">
    <property type="entry name" value="ASPARTATE KINASE"/>
    <property type="match status" value="1"/>
</dbReference>
<evidence type="ECO:0000256" key="10">
    <source>
        <dbReference type="ARBA" id="ARBA00022741"/>
    </source>
</evidence>
<evidence type="ECO:0000256" key="18">
    <source>
        <dbReference type="RuleBase" id="RU004249"/>
    </source>
</evidence>
<feature type="binding site" evidence="16">
    <location>
        <begin position="7"/>
        <end position="10"/>
    </location>
    <ligand>
        <name>ATP</name>
        <dbReference type="ChEBI" id="CHEBI:30616"/>
    </ligand>
</feature>
<evidence type="ECO:0000256" key="6">
    <source>
        <dbReference type="ARBA" id="ARBA00013059"/>
    </source>
</evidence>
<dbReference type="GO" id="GO:0005524">
    <property type="term" value="F:ATP binding"/>
    <property type="evidence" value="ECO:0007669"/>
    <property type="project" value="UniProtKB-KW"/>
</dbReference>
<feature type="binding site" evidence="16">
    <location>
        <begin position="174"/>
        <end position="175"/>
    </location>
    <ligand>
        <name>ATP</name>
        <dbReference type="ChEBI" id="CHEBI:30616"/>
    </ligand>
</feature>
<dbReference type="PIRSF" id="PIRSF000726">
    <property type="entry name" value="Asp_kin"/>
    <property type="match status" value="1"/>
</dbReference>
<dbReference type="InterPro" id="IPR054352">
    <property type="entry name" value="ACT_Aspartokinase"/>
</dbReference>
<evidence type="ECO:0000256" key="3">
    <source>
        <dbReference type="ARBA" id="ARBA00004986"/>
    </source>
</evidence>
<dbReference type="NCBIfam" id="TIGR00656">
    <property type="entry name" value="asp_kin_monofn"/>
    <property type="match status" value="1"/>
</dbReference>
<dbReference type="CDD" id="cd04913">
    <property type="entry name" value="ACT_AKii-LysC-BS-like_1"/>
    <property type="match status" value="1"/>
</dbReference>
<feature type="domain" description="ACT" evidence="19">
    <location>
        <begin position="268"/>
        <end position="344"/>
    </location>
</feature>
<dbReference type="GO" id="GO:0019877">
    <property type="term" value="P:diaminopimelate biosynthetic process"/>
    <property type="evidence" value="ECO:0007669"/>
    <property type="project" value="UniProtKB-KW"/>
</dbReference>
<dbReference type="SUPFAM" id="SSF53633">
    <property type="entry name" value="Carbamate kinase-like"/>
    <property type="match status" value="1"/>
</dbReference>
<keyword evidence="21" id="KW-1185">Reference proteome</keyword>
<comment type="similarity">
    <text evidence="5 17">Belongs to the aspartokinase family.</text>
</comment>
<comment type="pathway">
    <text evidence="3 18">Amino-acid biosynthesis; L-methionine biosynthesis via de novo pathway; L-homoserine from L-aspartate: step 1/3.</text>
</comment>
<dbReference type="SUPFAM" id="SSF55021">
    <property type="entry name" value="ACT-like"/>
    <property type="match status" value="2"/>
</dbReference>
<dbReference type="CDD" id="cd04923">
    <property type="entry name" value="ACT_AK-LysC-DapG-like_2"/>
    <property type="match status" value="1"/>
</dbReference>
<feature type="domain" description="ACT" evidence="19">
    <location>
        <begin position="350"/>
        <end position="422"/>
    </location>
</feature>
<evidence type="ECO:0000256" key="4">
    <source>
        <dbReference type="ARBA" id="ARBA00005139"/>
    </source>
</evidence>
<evidence type="ECO:0000256" key="5">
    <source>
        <dbReference type="ARBA" id="ARBA00010122"/>
    </source>
</evidence>
<reference evidence="20" key="1">
    <citation type="submission" date="2022-08" db="EMBL/GenBank/DDBJ databases">
        <authorList>
            <person name="Deng Y."/>
            <person name="Han X.-F."/>
            <person name="Zhang Y.-Q."/>
        </authorList>
    </citation>
    <scope>NUCLEOTIDE SEQUENCE</scope>
    <source>
        <strain evidence="20">CPCC 203407</strain>
    </source>
</reference>
<evidence type="ECO:0000256" key="16">
    <source>
        <dbReference type="PIRSR" id="PIRSR000726-1"/>
    </source>
</evidence>
<dbReference type="EC" id="2.7.2.4" evidence="6 17"/>
<dbReference type="FunFam" id="3.40.1160.10:FF:000002">
    <property type="entry name" value="Aspartokinase"/>
    <property type="match status" value="1"/>
</dbReference>
<evidence type="ECO:0000256" key="8">
    <source>
        <dbReference type="ARBA" id="ARBA00022605"/>
    </source>
</evidence>
<comment type="pathway">
    <text evidence="4 18">Amino-acid biosynthesis; L-threonine biosynthesis; L-threonine from L-aspartate: step 1/5.</text>
</comment>
<dbReference type="Pfam" id="PF22468">
    <property type="entry name" value="ACT_9"/>
    <property type="match status" value="2"/>
</dbReference>
<evidence type="ECO:0000256" key="9">
    <source>
        <dbReference type="ARBA" id="ARBA00022679"/>
    </source>
</evidence>
<comment type="pathway">
    <text evidence="2 18">Amino-acid biosynthesis; L-lysine biosynthesis via DAP pathway; (S)-tetrahydrodipicolinate from L-aspartate: step 1/4.</text>
</comment>
<dbReference type="Gene3D" id="3.30.2130.10">
    <property type="entry name" value="VC0802-like"/>
    <property type="match status" value="1"/>
</dbReference>
<dbReference type="InterPro" id="IPR018042">
    <property type="entry name" value="Aspartate_kinase_CS"/>
</dbReference>
<dbReference type="NCBIfam" id="TIGR00657">
    <property type="entry name" value="asp_kinases"/>
    <property type="match status" value="1"/>
</dbReference>
<keyword evidence="10 16" id="KW-0547">Nucleotide-binding</keyword>
<dbReference type="RefSeq" id="WP_259529700.1">
    <property type="nucleotide sequence ID" value="NZ_JANLCK010000007.1"/>
</dbReference>
<comment type="caution">
    <text evidence="20">The sequence shown here is derived from an EMBL/GenBank/DDBJ whole genome shotgun (WGS) entry which is preliminary data.</text>
</comment>
<accession>A0AA42BV40</accession>
<dbReference type="GO" id="GO:0005829">
    <property type="term" value="C:cytosol"/>
    <property type="evidence" value="ECO:0007669"/>
    <property type="project" value="TreeGrafter"/>
</dbReference>
<evidence type="ECO:0000256" key="13">
    <source>
        <dbReference type="ARBA" id="ARBA00022915"/>
    </source>
</evidence>
<dbReference type="GO" id="GO:0009089">
    <property type="term" value="P:lysine biosynthetic process via diaminopimelate"/>
    <property type="evidence" value="ECO:0007669"/>
    <property type="project" value="InterPro"/>
</dbReference>
<keyword evidence="14" id="KW-0457">Lysine biosynthesis</keyword>
<dbReference type="CDD" id="cd04261">
    <property type="entry name" value="AAK_AKii-LysC-BS"/>
    <property type="match status" value="1"/>
</dbReference>
<keyword evidence="8 18" id="KW-0028">Amino-acid biosynthesis</keyword>
<dbReference type="InterPro" id="IPR005260">
    <property type="entry name" value="Asp_kin_monofn"/>
</dbReference>
<sequence length="422" mass="44506">MSLIVQKFGGSSVADAESIKRVAKRIVETRKAGNEVVVAVSAMGDTTDELLDLAHEVAPIPAPREMDMLLSAGERISMALLAMAIESLGHDARSFTGSQAGMITDARHGAARIVDVTPVRLREALDEGAIVIVAGFQGFNRDTKDITTLGRGGSDTTAVALAAALDADVCEIYTDVDGIFSADPRLVPNAQKIDRITSEEMLELAANGAKVLYIRAVEYARRHGVTLHVRSSFNNNEGTIVYNPTESETAVEEPLIAGVATDLSEAKITVVGVPDIPGKAAQIFTIVAKTGANIDMIVQNVSAASTGLTDISFTLPKSEGQLVLTALRAEQEDSGFKALQYDDQIGKLALVGAGMRTNAGVSAKLFTALYEAGINIEMISTSEIRISVVTRADTINDALRVVHTAFGLDADTEAVVHAGTGR</sequence>
<feature type="binding site" evidence="16">
    <location>
        <begin position="210"/>
        <end position="211"/>
    </location>
    <ligand>
        <name>ATP</name>
        <dbReference type="ChEBI" id="CHEBI:30616"/>
    </ligand>
</feature>
<protein>
    <recommendedName>
        <fullName evidence="7 17">Aspartokinase</fullName>
        <ecNumber evidence="6 17">2.7.2.4</ecNumber>
    </recommendedName>
</protein>
<keyword evidence="12 16" id="KW-0067">ATP-binding</keyword>
<feature type="binding site" evidence="16">
    <location>
        <position position="74"/>
    </location>
    <ligand>
        <name>substrate</name>
    </ligand>
</feature>
<dbReference type="GO" id="GO:0009090">
    <property type="term" value="P:homoserine biosynthetic process"/>
    <property type="evidence" value="ECO:0007669"/>
    <property type="project" value="TreeGrafter"/>
</dbReference>
<evidence type="ECO:0000256" key="2">
    <source>
        <dbReference type="ARBA" id="ARBA00004766"/>
    </source>
</evidence>
<comment type="catalytic activity">
    <reaction evidence="15 17">
        <text>L-aspartate + ATP = 4-phospho-L-aspartate + ADP</text>
        <dbReference type="Rhea" id="RHEA:23776"/>
        <dbReference type="ChEBI" id="CHEBI:29991"/>
        <dbReference type="ChEBI" id="CHEBI:30616"/>
        <dbReference type="ChEBI" id="CHEBI:57535"/>
        <dbReference type="ChEBI" id="CHEBI:456216"/>
        <dbReference type="EC" id="2.7.2.4"/>
    </reaction>
</comment>
<feature type="binding site" evidence="16">
    <location>
        <position position="47"/>
    </location>
    <ligand>
        <name>substrate</name>
    </ligand>
</feature>
<evidence type="ECO:0000256" key="12">
    <source>
        <dbReference type="ARBA" id="ARBA00022840"/>
    </source>
</evidence>
<dbReference type="InterPro" id="IPR045865">
    <property type="entry name" value="ACT-like_dom_sf"/>
</dbReference>
<dbReference type="PANTHER" id="PTHR21499:SF3">
    <property type="entry name" value="ASPARTOKINASE"/>
    <property type="match status" value="1"/>
</dbReference>
<dbReference type="GO" id="GO:0004072">
    <property type="term" value="F:aspartate kinase activity"/>
    <property type="evidence" value="ECO:0007669"/>
    <property type="project" value="UniProtKB-EC"/>
</dbReference>
<dbReference type="InterPro" id="IPR001048">
    <property type="entry name" value="Asp/Glu/Uridylate_kinase"/>
</dbReference>
<evidence type="ECO:0000256" key="1">
    <source>
        <dbReference type="ARBA" id="ARBA00002843"/>
    </source>
</evidence>
<dbReference type="FunFam" id="3.30.2130.10:FF:000002">
    <property type="entry name" value="Aspartokinase"/>
    <property type="match status" value="1"/>
</dbReference>
<dbReference type="EMBL" id="JANLCK010000007">
    <property type="protein sequence ID" value="MCS5726831.1"/>
    <property type="molecule type" value="Genomic_DNA"/>
</dbReference>
<organism evidence="20 21">
    <name type="scientific">Herbiconiux oxytropis</name>
    <dbReference type="NCBI Taxonomy" id="2970915"/>
    <lineage>
        <taxon>Bacteria</taxon>
        <taxon>Bacillati</taxon>
        <taxon>Actinomycetota</taxon>
        <taxon>Actinomycetes</taxon>
        <taxon>Micrococcales</taxon>
        <taxon>Microbacteriaceae</taxon>
        <taxon>Herbiconiux</taxon>
    </lineage>
</organism>
<dbReference type="AlphaFoldDB" id="A0AA42BV40"/>
<evidence type="ECO:0000256" key="15">
    <source>
        <dbReference type="ARBA" id="ARBA00047872"/>
    </source>
</evidence>
<comment type="function">
    <text evidence="1">Catalyzes the phosphorylation of the beta-carboxyl group of aspartic acid with ATP to yield 4-phospho-L-aspartate, which is involved in the branched biosynthetic pathway leading to the biosynthesis of amino acids lysine, threonine, isoleucine and methionine.</text>
</comment>
<gene>
    <name evidence="20" type="ORF">N1028_13105</name>
</gene>
<dbReference type="Pfam" id="PF00696">
    <property type="entry name" value="AA_kinase"/>
    <property type="match status" value="1"/>
</dbReference>
<dbReference type="InterPro" id="IPR041740">
    <property type="entry name" value="AKii-LysC-BS"/>
</dbReference>
<dbReference type="Gene3D" id="3.40.1160.10">
    <property type="entry name" value="Acetylglutamate kinase-like"/>
    <property type="match status" value="1"/>
</dbReference>
<proteinExistence type="inferred from homology"/>
<keyword evidence="13" id="KW-0220">Diaminopimelate biosynthesis</keyword>
<evidence type="ECO:0000256" key="11">
    <source>
        <dbReference type="ARBA" id="ARBA00022777"/>
    </source>
</evidence>
<dbReference type="NCBIfam" id="NF005153">
    <property type="entry name" value="PRK06635.1-1"/>
    <property type="match status" value="1"/>
</dbReference>
<dbReference type="NCBIfam" id="NF005154">
    <property type="entry name" value="PRK06635.1-2"/>
    <property type="match status" value="1"/>
</dbReference>
<dbReference type="PROSITE" id="PS51671">
    <property type="entry name" value="ACT"/>
    <property type="match status" value="2"/>
</dbReference>
<evidence type="ECO:0000259" key="19">
    <source>
        <dbReference type="PROSITE" id="PS51671"/>
    </source>
</evidence>
<evidence type="ECO:0000313" key="20">
    <source>
        <dbReference type="EMBL" id="MCS5726831.1"/>
    </source>
</evidence>
<keyword evidence="11 17" id="KW-0418">Kinase</keyword>
<dbReference type="InterPro" id="IPR001341">
    <property type="entry name" value="Asp_kinase"/>
</dbReference>